<dbReference type="InterPro" id="IPR024872">
    <property type="entry name" value="HEXIM"/>
</dbReference>
<dbReference type="OrthoDB" id="3169036at2759"/>
<dbReference type="PROSITE" id="PS51151">
    <property type="entry name" value="NAC_AB"/>
    <property type="match status" value="1"/>
</dbReference>
<dbReference type="FunFam" id="2.20.70.30:FF:000002">
    <property type="entry name" value="Nascent polypeptide-associated complex (NAC), alpha subunit"/>
    <property type="match status" value="1"/>
</dbReference>
<evidence type="ECO:0000256" key="3">
    <source>
        <dbReference type="ARBA" id="ARBA00022491"/>
    </source>
</evidence>
<feature type="compositionally biased region" description="Acidic residues" evidence="8">
    <location>
        <begin position="31"/>
        <end position="46"/>
    </location>
</feature>
<dbReference type="Gene3D" id="1.10.8.10">
    <property type="entry name" value="DNA helicase RuvA subunit, C-terminal domain"/>
    <property type="match status" value="1"/>
</dbReference>
<protein>
    <submittedName>
        <fullName evidence="9">Uncharacterized protein</fullName>
    </submittedName>
</protein>
<dbReference type="Gene3D" id="2.20.70.30">
    <property type="entry name" value="Nascent polypeptide-associated complex domain"/>
    <property type="match status" value="1"/>
</dbReference>
<sequence>MPELTEIALFGKQKEESTQPELRDGGSGSDTDSDSEGSVPDLDDTEQDKGATEASLQGTHPIAQAAGINEEMANKQKVSRSEKKARKMMSKLGLKLVSGVNRVTIRRSKNIIFVINKPDVYKSPASDTYIVFGEAKMEDLSQQAQMAAAEKFKSQDKPGEEWVPGSATIAEEAEEEDEELDESGVEEKDIDLVMTQASCSRPKAIKALKNNNNDIVNAIMDHVWNRDGYLHKNCAIVWMKEQRGRPVAHTTTPQPEDRYRVRTFVDSLKSDGPALLHSVRDVVESATKGEVIQASSTTSLPSDVVATHAANNWINEIPSRPYPRKRKHFKNNKEGKVHGRRRYNSGGWRPYFKKSRDRDRRGTAELDRRHKKARRQRRRMHALRRQLQKVQPNAPYNTTQFLMKEHEQDYDTKMVQDVNSWPHRKRSSSFTSMDSEDEDFHYSSPESEEEFVEQDFAQEYQNRILERLESMDKGALIDECMDLEAKVEHLRNQLQDAKRGEVPMSPDTAEKIMVFQKEIAGLVEENRRLRELQTKLARSNARRMRARRRASENIETSSSSTSGSTSTSSDDESMAVSREASTTTTNEEQESCSHQDVADEEDASVGASVALMYDGVS</sequence>
<dbReference type="GO" id="GO:0005634">
    <property type="term" value="C:nucleus"/>
    <property type="evidence" value="ECO:0007669"/>
    <property type="project" value="UniProtKB-SubCell"/>
</dbReference>
<organism evidence="9">
    <name type="scientific">Cyprideis torosa</name>
    <dbReference type="NCBI Taxonomy" id="163714"/>
    <lineage>
        <taxon>Eukaryota</taxon>
        <taxon>Metazoa</taxon>
        <taxon>Ecdysozoa</taxon>
        <taxon>Arthropoda</taxon>
        <taxon>Crustacea</taxon>
        <taxon>Oligostraca</taxon>
        <taxon>Ostracoda</taxon>
        <taxon>Podocopa</taxon>
        <taxon>Podocopida</taxon>
        <taxon>Cytherocopina</taxon>
        <taxon>Cytheroidea</taxon>
        <taxon>Cytherideidae</taxon>
        <taxon>Cyprideis</taxon>
    </lineage>
</organism>
<feature type="region of interest" description="Disordered" evidence="8">
    <location>
        <begin position="321"/>
        <end position="380"/>
    </location>
</feature>
<proteinExistence type="inferred from homology"/>
<keyword evidence="3" id="KW-0678">Repressor</keyword>
<dbReference type="CDD" id="cd14358">
    <property type="entry name" value="UBA_NAC_euk"/>
    <property type="match status" value="1"/>
</dbReference>
<gene>
    <name evidence="9" type="ORF">CTOB1V02_LOCUS7713</name>
</gene>
<evidence type="ECO:0000256" key="6">
    <source>
        <dbReference type="ARBA" id="ARBA00023163"/>
    </source>
</evidence>
<evidence type="ECO:0000256" key="7">
    <source>
        <dbReference type="ARBA" id="ARBA00023242"/>
    </source>
</evidence>
<dbReference type="Pfam" id="PF01849">
    <property type="entry name" value="NAC"/>
    <property type="match status" value="1"/>
</dbReference>
<feature type="compositionally biased region" description="Basic and acidic residues" evidence="8">
    <location>
        <begin position="12"/>
        <end position="24"/>
    </location>
</feature>
<dbReference type="FunFam" id="1.10.8.10:FF:000006">
    <property type="entry name" value="Putative nascent polypeptide-associated complex subunit alpha"/>
    <property type="match status" value="1"/>
</dbReference>
<evidence type="ECO:0000256" key="2">
    <source>
        <dbReference type="ARBA" id="ARBA00008409"/>
    </source>
</evidence>
<dbReference type="InterPro" id="IPR044034">
    <property type="entry name" value="NAC-like_UBA"/>
</dbReference>
<dbReference type="EMBL" id="OB662320">
    <property type="protein sequence ID" value="CAD7229847.1"/>
    <property type="molecule type" value="Genomic_DNA"/>
</dbReference>
<comment type="subcellular location">
    <subcellularLocation>
        <location evidence="1">Nucleus</location>
    </subcellularLocation>
</comment>
<evidence type="ECO:0000313" key="9">
    <source>
        <dbReference type="EMBL" id="CAD7229847.1"/>
    </source>
</evidence>
<dbReference type="GO" id="GO:0017069">
    <property type="term" value="F:snRNA binding"/>
    <property type="evidence" value="ECO:0007669"/>
    <property type="project" value="InterPro"/>
</dbReference>
<dbReference type="SMART" id="SM01407">
    <property type="entry name" value="NAC"/>
    <property type="match status" value="1"/>
</dbReference>
<name>A0A7R8WJ05_9CRUS</name>
<keyword evidence="7" id="KW-0539">Nucleus</keyword>
<dbReference type="Gene3D" id="6.10.250.2910">
    <property type="match status" value="1"/>
</dbReference>
<feature type="region of interest" description="Disordered" evidence="8">
    <location>
        <begin position="534"/>
        <end position="617"/>
    </location>
</feature>
<evidence type="ECO:0000256" key="1">
    <source>
        <dbReference type="ARBA" id="ARBA00004123"/>
    </source>
</evidence>
<dbReference type="InterPro" id="IPR016641">
    <property type="entry name" value="EGD2/NACA0like"/>
</dbReference>
<evidence type="ECO:0000256" key="5">
    <source>
        <dbReference type="ARBA" id="ARBA00023054"/>
    </source>
</evidence>
<accession>A0A7R8WJ05</accession>
<dbReference type="AlphaFoldDB" id="A0A7R8WJ05"/>
<feature type="compositionally biased region" description="Basic and acidic residues" evidence="8">
    <location>
        <begin position="354"/>
        <end position="368"/>
    </location>
</feature>
<dbReference type="Pfam" id="PF19026">
    <property type="entry name" value="UBA_HYPK"/>
    <property type="match status" value="1"/>
</dbReference>
<dbReference type="PANTHER" id="PTHR21713">
    <property type="entry name" value="NASCENT POLYPEPTIDE ASSOCIATED COMPLEX ALPHA SUBUNIT-RELATED"/>
    <property type="match status" value="1"/>
</dbReference>
<feature type="region of interest" description="Disordered" evidence="8">
    <location>
        <begin position="1"/>
        <end position="66"/>
    </location>
</feature>
<dbReference type="GO" id="GO:0005854">
    <property type="term" value="C:nascent polypeptide-associated complex"/>
    <property type="evidence" value="ECO:0007669"/>
    <property type="project" value="InterPro"/>
</dbReference>
<dbReference type="InterPro" id="IPR002715">
    <property type="entry name" value="Nas_poly-pep-assoc_cplx_dom"/>
</dbReference>
<dbReference type="GO" id="GO:0000122">
    <property type="term" value="P:negative regulation of transcription by RNA polymerase II"/>
    <property type="evidence" value="ECO:0007669"/>
    <property type="project" value="InterPro"/>
</dbReference>
<keyword evidence="5" id="KW-0175">Coiled coil</keyword>
<evidence type="ECO:0000256" key="4">
    <source>
        <dbReference type="ARBA" id="ARBA00023015"/>
    </source>
</evidence>
<dbReference type="GO" id="GO:0004861">
    <property type="term" value="F:cyclin-dependent protein serine/threonine kinase inhibitor activity"/>
    <property type="evidence" value="ECO:0007669"/>
    <property type="project" value="InterPro"/>
</dbReference>
<dbReference type="InterPro" id="IPR038187">
    <property type="entry name" value="NAC_A/B_dom_sf"/>
</dbReference>
<dbReference type="PRINTS" id="PR02094">
    <property type="entry name" value="HEXIMFAMILY"/>
</dbReference>
<reference evidence="9" key="1">
    <citation type="submission" date="2020-11" db="EMBL/GenBank/DDBJ databases">
        <authorList>
            <person name="Tran Van P."/>
        </authorList>
    </citation>
    <scope>NUCLEOTIDE SEQUENCE</scope>
</reference>
<feature type="compositionally biased region" description="Low complexity" evidence="8">
    <location>
        <begin position="556"/>
        <end position="568"/>
    </location>
</feature>
<dbReference type="Pfam" id="PF15313">
    <property type="entry name" value="HEXIM"/>
    <property type="match status" value="1"/>
</dbReference>
<keyword evidence="6" id="KW-0804">Transcription</keyword>
<evidence type="ECO:0000256" key="8">
    <source>
        <dbReference type="SAM" id="MobiDB-lite"/>
    </source>
</evidence>
<feature type="compositionally biased region" description="Basic residues" evidence="8">
    <location>
        <begin position="369"/>
        <end position="380"/>
    </location>
</feature>
<feature type="region of interest" description="Disordered" evidence="8">
    <location>
        <begin position="424"/>
        <end position="448"/>
    </location>
</feature>
<keyword evidence="4" id="KW-0805">Transcription regulation</keyword>
<comment type="similarity">
    <text evidence="2">Belongs to the HEXIM family.</text>
</comment>
<dbReference type="CDD" id="cd22054">
    <property type="entry name" value="NAC_NACA"/>
    <property type="match status" value="1"/>
</dbReference>